<evidence type="ECO:0000256" key="3">
    <source>
        <dbReference type="ARBA" id="ARBA00022448"/>
    </source>
</evidence>
<keyword evidence="3" id="KW-0813">Transport</keyword>
<evidence type="ECO:0000256" key="2">
    <source>
        <dbReference type="ARBA" id="ARBA00004418"/>
    </source>
</evidence>
<keyword evidence="6" id="KW-0249">Electron transport</keyword>
<keyword evidence="8" id="KW-0732">Signal</keyword>
<keyword evidence="11" id="KW-1185">Reference proteome</keyword>
<comment type="cofactor">
    <cofactor evidence="1">
        <name>heme c</name>
        <dbReference type="ChEBI" id="CHEBI:61717"/>
    </cofactor>
</comment>
<dbReference type="EMBL" id="SWCJ01000001">
    <property type="protein sequence ID" value="TKB58724.1"/>
    <property type="molecule type" value="Genomic_DNA"/>
</dbReference>
<name>A0A4U1BWA0_9GAMM</name>
<comment type="caution">
    <text evidence="10">The sequence shown here is derived from an EMBL/GenBank/DDBJ whole genome shotgun (WGS) entry which is preliminary data.</text>
</comment>
<keyword evidence="5" id="KW-0479">Metal-binding</keyword>
<reference evidence="10 11" key="1">
    <citation type="submission" date="2019-04" db="EMBL/GenBank/DDBJ databases">
        <authorList>
            <person name="Hwang J.C."/>
        </authorList>
    </citation>
    <scope>NUCLEOTIDE SEQUENCE [LARGE SCALE GENOMIC DNA]</scope>
    <source>
        <strain evidence="10 11">IMCC35002</strain>
    </source>
</reference>
<evidence type="ECO:0000256" key="6">
    <source>
        <dbReference type="ARBA" id="ARBA00022982"/>
    </source>
</evidence>
<dbReference type="InterPro" id="IPR012286">
    <property type="entry name" value="Tetrahaem_cytochrome"/>
</dbReference>
<dbReference type="AlphaFoldDB" id="A0A4U1BWA0"/>
<dbReference type="SUPFAM" id="SSF48695">
    <property type="entry name" value="Multiheme cytochromes"/>
    <property type="match status" value="1"/>
</dbReference>
<evidence type="ECO:0000256" key="4">
    <source>
        <dbReference type="ARBA" id="ARBA00022617"/>
    </source>
</evidence>
<dbReference type="GO" id="GO:0042597">
    <property type="term" value="C:periplasmic space"/>
    <property type="evidence" value="ECO:0007669"/>
    <property type="project" value="UniProtKB-SubCell"/>
</dbReference>
<organism evidence="10 11">
    <name type="scientific">Ferrimonas aestuarii</name>
    <dbReference type="NCBI Taxonomy" id="2569539"/>
    <lineage>
        <taxon>Bacteria</taxon>
        <taxon>Pseudomonadati</taxon>
        <taxon>Pseudomonadota</taxon>
        <taxon>Gammaproteobacteria</taxon>
        <taxon>Alteromonadales</taxon>
        <taxon>Ferrimonadaceae</taxon>
        <taxon>Ferrimonas</taxon>
    </lineage>
</organism>
<evidence type="ECO:0000256" key="7">
    <source>
        <dbReference type="ARBA" id="ARBA00023004"/>
    </source>
</evidence>
<dbReference type="Proteomes" id="UP000305675">
    <property type="component" value="Unassembled WGS sequence"/>
</dbReference>
<evidence type="ECO:0000313" key="10">
    <source>
        <dbReference type="EMBL" id="TKB58724.1"/>
    </source>
</evidence>
<evidence type="ECO:0000259" key="9">
    <source>
        <dbReference type="Pfam" id="PF14537"/>
    </source>
</evidence>
<dbReference type="Pfam" id="PF14537">
    <property type="entry name" value="Cytochrom_c3_2"/>
    <property type="match status" value="1"/>
</dbReference>
<evidence type="ECO:0000256" key="8">
    <source>
        <dbReference type="SAM" id="SignalP"/>
    </source>
</evidence>
<dbReference type="OrthoDB" id="9153838at2"/>
<accession>A0A4U1BWA0</accession>
<protein>
    <submittedName>
        <fullName evidence="10">Cytochrome C</fullName>
    </submittedName>
</protein>
<comment type="subcellular location">
    <subcellularLocation>
        <location evidence="2">Periplasm</location>
    </subcellularLocation>
</comment>
<keyword evidence="4" id="KW-0349">Heme</keyword>
<dbReference type="Gene3D" id="1.10.1130.10">
    <property type="entry name" value="Flavocytochrome C3, Chain A"/>
    <property type="match status" value="1"/>
</dbReference>
<proteinExistence type="predicted"/>
<sequence>MNKFMTLAAAMMLTFGAQAADLQPGDSMTKMGAKHGRVYHEMNYDDGCKSCHDQGMRKRPSDTACLECHDRDDLAEATAREGDEVWQNPHNNLHYGKEVPCIECHGEHQAKRPLCLDCHTFKFDKHKQ</sequence>
<dbReference type="GO" id="GO:0046872">
    <property type="term" value="F:metal ion binding"/>
    <property type="evidence" value="ECO:0007669"/>
    <property type="project" value="UniProtKB-KW"/>
</dbReference>
<evidence type="ECO:0000256" key="1">
    <source>
        <dbReference type="ARBA" id="ARBA00001926"/>
    </source>
</evidence>
<evidence type="ECO:0000313" key="11">
    <source>
        <dbReference type="Proteomes" id="UP000305675"/>
    </source>
</evidence>
<evidence type="ECO:0000256" key="5">
    <source>
        <dbReference type="ARBA" id="ARBA00022723"/>
    </source>
</evidence>
<feature type="chain" id="PRO_5020431517" evidence="8">
    <location>
        <begin position="20"/>
        <end position="128"/>
    </location>
</feature>
<dbReference type="InterPro" id="IPR036280">
    <property type="entry name" value="Multihaem_cyt_sf"/>
</dbReference>
<feature type="signal peptide" evidence="8">
    <location>
        <begin position="1"/>
        <end position="19"/>
    </location>
</feature>
<feature type="domain" description="Tetrahaem cytochrome" evidence="9">
    <location>
        <begin position="45"/>
        <end position="120"/>
    </location>
</feature>
<keyword evidence="7" id="KW-0408">Iron</keyword>
<gene>
    <name evidence="10" type="ORF">FCL42_00725</name>
</gene>
<dbReference type="CDD" id="cd08168">
    <property type="entry name" value="Cytochrom_C3"/>
    <property type="match status" value="1"/>
</dbReference>